<evidence type="ECO:0000313" key="2">
    <source>
        <dbReference type="Proteomes" id="UP000320623"/>
    </source>
</evidence>
<sequence length="77" mass="8833">MRSIAAAVEIEKIRKYREEYYKVIKQRNIAIGVGALFAGLTLYNTLRNVDEIKILPVSLSNGFEVRLEINLPGFYEN</sequence>
<protein>
    <submittedName>
        <fullName evidence="1">Uncharacterized protein</fullName>
    </submittedName>
</protein>
<dbReference type="AlphaFoldDB" id="A0A0S4MY41"/>
<evidence type="ECO:0000313" key="1">
    <source>
        <dbReference type="EMBL" id="CUU02863.1"/>
    </source>
</evidence>
<proteinExistence type="predicted"/>
<dbReference type="Proteomes" id="UP000320623">
    <property type="component" value="Unassembled WGS sequence"/>
</dbReference>
<dbReference type="STRING" id="1643428.GCA_001442855_00591"/>
<name>A0A0S4MY41_9BACT</name>
<keyword evidence="2" id="KW-1185">Reference proteome</keyword>
<gene>
    <name evidence="1" type="ORF">JGI1_00606</name>
</gene>
<dbReference type="EMBL" id="FAOO01000003">
    <property type="protein sequence ID" value="CUU02863.1"/>
    <property type="molecule type" value="Genomic_DNA"/>
</dbReference>
<reference evidence="2" key="1">
    <citation type="submission" date="2015-11" db="EMBL/GenBank/DDBJ databases">
        <authorList>
            <person name="Varghese N."/>
        </authorList>
    </citation>
    <scope>NUCLEOTIDE SEQUENCE [LARGE SCALE GENOMIC DNA]</scope>
</reference>
<dbReference type="RefSeq" id="WP_140944397.1">
    <property type="nucleotide sequence ID" value="NZ_FAOO01000003.1"/>
</dbReference>
<accession>A0A0S4MY41</accession>
<organism evidence="1 2">
    <name type="scientific">Candidatus Thermokryptus mobilis</name>
    <dbReference type="NCBI Taxonomy" id="1643428"/>
    <lineage>
        <taxon>Bacteria</taxon>
        <taxon>Pseudomonadati</taxon>
        <taxon>Candidatus Kryptoniota</taxon>
        <taxon>Candidatus Thermokryptus</taxon>
    </lineage>
</organism>